<reference evidence="2 3" key="1">
    <citation type="submission" date="2016-10" db="EMBL/GenBank/DDBJ databases">
        <authorList>
            <person name="de Groot N.N."/>
        </authorList>
    </citation>
    <scope>NUCLEOTIDE SEQUENCE [LARGE SCALE GENOMIC DNA]</scope>
    <source>
        <strain evidence="2 3">CPCC 202699</strain>
    </source>
</reference>
<dbReference type="RefSeq" id="WP_091293797.1">
    <property type="nucleotide sequence ID" value="NZ_FNON01000006.1"/>
</dbReference>
<dbReference type="OrthoDB" id="3577548at2"/>
<keyword evidence="1" id="KW-0472">Membrane</keyword>
<evidence type="ECO:0000313" key="2">
    <source>
        <dbReference type="EMBL" id="SDY66838.1"/>
    </source>
</evidence>
<protein>
    <submittedName>
        <fullName evidence="2">Uncharacterized protein</fullName>
    </submittedName>
</protein>
<keyword evidence="1" id="KW-1133">Transmembrane helix</keyword>
<dbReference type="EMBL" id="FNON01000006">
    <property type="protein sequence ID" value="SDY66838.1"/>
    <property type="molecule type" value="Genomic_DNA"/>
</dbReference>
<proteinExistence type="predicted"/>
<name>A0A1H3LS83_9PSEU</name>
<feature type="transmembrane region" description="Helical" evidence="1">
    <location>
        <begin position="48"/>
        <end position="67"/>
    </location>
</feature>
<dbReference type="AlphaFoldDB" id="A0A1H3LS83"/>
<evidence type="ECO:0000256" key="1">
    <source>
        <dbReference type="SAM" id="Phobius"/>
    </source>
</evidence>
<keyword evidence="3" id="KW-1185">Reference proteome</keyword>
<evidence type="ECO:0000313" key="3">
    <source>
        <dbReference type="Proteomes" id="UP000199515"/>
    </source>
</evidence>
<organism evidence="2 3">
    <name type="scientific">Amycolatopsis xylanica</name>
    <dbReference type="NCBI Taxonomy" id="589385"/>
    <lineage>
        <taxon>Bacteria</taxon>
        <taxon>Bacillati</taxon>
        <taxon>Actinomycetota</taxon>
        <taxon>Actinomycetes</taxon>
        <taxon>Pseudonocardiales</taxon>
        <taxon>Pseudonocardiaceae</taxon>
        <taxon>Amycolatopsis</taxon>
    </lineage>
</organism>
<keyword evidence="1" id="KW-0812">Transmembrane</keyword>
<dbReference type="STRING" id="589385.SAMN05421504_106319"/>
<gene>
    <name evidence="2" type="ORF">SAMN05421504_106319</name>
</gene>
<dbReference type="Proteomes" id="UP000199515">
    <property type="component" value="Unassembled WGS sequence"/>
</dbReference>
<accession>A0A1H3LS83</accession>
<sequence>MINLIAILVAIAGVLATLGHLGYLAMLNNAANKRAGGAPIAQYVKSRWAIAGGTTAVSLVAWLFTAGGTGMDILAIILAAGSGAVATKSLQSTQARYRSGG</sequence>
<feature type="transmembrane region" description="Helical" evidence="1">
    <location>
        <begin position="6"/>
        <end position="27"/>
    </location>
</feature>